<comment type="caution">
    <text evidence="1">The sequence shown here is derived from an EMBL/GenBank/DDBJ whole genome shotgun (WGS) entry which is preliminary data.</text>
</comment>
<sequence>MTEGSFNPNDDITQEVPVVDPFGETAEIDIDELRKQGIDPDHETFTGGTTQVIDLDELLELVEQCREAVN</sequence>
<evidence type="ECO:0000313" key="2">
    <source>
        <dbReference type="Proteomes" id="UP000228528"/>
    </source>
</evidence>
<accession>A0A2M6NZP3</accession>
<dbReference type="AlphaFoldDB" id="A0A2M6NZP3"/>
<organism evidence="1 2">
    <name type="scientific">Candidatus Magasanikbacteria bacterium CG10_big_fil_rev_8_21_14_0_10_38_6</name>
    <dbReference type="NCBI Taxonomy" id="1974647"/>
    <lineage>
        <taxon>Bacteria</taxon>
        <taxon>Candidatus Magasanikiibacteriota</taxon>
    </lineage>
</organism>
<name>A0A2M6NZP3_9BACT</name>
<dbReference type="EMBL" id="PFBW01000222">
    <property type="protein sequence ID" value="PIR76917.1"/>
    <property type="molecule type" value="Genomic_DNA"/>
</dbReference>
<reference evidence="2" key="1">
    <citation type="submission" date="2017-09" db="EMBL/GenBank/DDBJ databases">
        <title>Depth-based differentiation of microbial function through sediment-hosted aquifers and enrichment of novel symbionts in the deep terrestrial subsurface.</title>
        <authorList>
            <person name="Probst A.J."/>
            <person name="Ladd B."/>
            <person name="Jarett J.K."/>
            <person name="Geller-Mcgrath D.E."/>
            <person name="Sieber C.M.K."/>
            <person name="Emerson J.B."/>
            <person name="Anantharaman K."/>
            <person name="Thomas B.C."/>
            <person name="Malmstrom R."/>
            <person name="Stieglmeier M."/>
            <person name="Klingl A."/>
            <person name="Woyke T."/>
            <person name="Ryan C.M."/>
            <person name="Banfield J.F."/>
        </authorList>
    </citation>
    <scope>NUCLEOTIDE SEQUENCE [LARGE SCALE GENOMIC DNA]</scope>
</reference>
<protein>
    <submittedName>
        <fullName evidence="1">Uncharacterized protein</fullName>
    </submittedName>
</protein>
<evidence type="ECO:0000313" key="1">
    <source>
        <dbReference type="EMBL" id="PIR76917.1"/>
    </source>
</evidence>
<gene>
    <name evidence="1" type="ORF">COU30_05300</name>
</gene>
<proteinExistence type="predicted"/>
<dbReference type="Proteomes" id="UP000228528">
    <property type="component" value="Unassembled WGS sequence"/>
</dbReference>